<dbReference type="Pfam" id="PF01882">
    <property type="entry name" value="DUF58"/>
    <property type="match status" value="1"/>
</dbReference>
<dbReference type="KEGG" id="ard:AXF14_00650"/>
<gene>
    <name evidence="3" type="ORF">AXF14_00650</name>
</gene>
<evidence type="ECO:0000313" key="4">
    <source>
        <dbReference type="Proteomes" id="UP000065220"/>
    </source>
</evidence>
<organism evidence="3 4">
    <name type="scientific">Actinomyces radicidentis</name>
    <dbReference type="NCBI Taxonomy" id="111015"/>
    <lineage>
        <taxon>Bacteria</taxon>
        <taxon>Bacillati</taxon>
        <taxon>Actinomycetota</taxon>
        <taxon>Actinomycetes</taxon>
        <taxon>Actinomycetales</taxon>
        <taxon>Actinomycetaceae</taxon>
        <taxon>Actinomyces</taxon>
    </lineage>
</organism>
<dbReference type="PANTHER" id="PTHR33608:SF14">
    <property type="entry name" value="POSSIBLE CONSERVED SECRETED PROTEIN"/>
    <property type="match status" value="1"/>
</dbReference>
<evidence type="ECO:0000259" key="2">
    <source>
        <dbReference type="Pfam" id="PF01882"/>
    </source>
</evidence>
<dbReference type="AlphaFoldDB" id="A0A0X8JD47"/>
<keyword evidence="4" id="KW-1185">Reference proteome</keyword>
<protein>
    <recommendedName>
        <fullName evidence="2">DUF58 domain-containing protein</fullName>
    </recommendedName>
</protein>
<dbReference type="STRING" id="111015.AXF14_00650"/>
<dbReference type="InterPro" id="IPR002881">
    <property type="entry name" value="DUF58"/>
</dbReference>
<evidence type="ECO:0000313" key="3">
    <source>
        <dbReference type="EMBL" id="AMD86384.1"/>
    </source>
</evidence>
<dbReference type="Proteomes" id="UP000065220">
    <property type="component" value="Chromosome"/>
</dbReference>
<name>A0A0X8JD47_ACTRD</name>
<reference evidence="4" key="1">
    <citation type="submission" date="2016-02" db="EMBL/GenBank/DDBJ databases">
        <authorList>
            <person name="Holder M.E."/>
            <person name="Ajami N.J."/>
            <person name="Petrosino J.F."/>
        </authorList>
    </citation>
    <scope>NUCLEOTIDE SEQUENCE [LARGE SCALE GENOMIC DNA]</scope>
    <source>
        <strain evidence="4">CCUG 36733</strain>
    </source>
</reference>
<feature type="domain" description="DUF58" evidence="2">
    <location>
        <begin position="231"/>
        <end position="389"/>
    </location>
</feature>
<dbReference type="PANTHER" id="PTHR33608">
    <property type="entry name" value="BLL2464 PROTEIN"/>
    <property type="match status" value="1"/>
</dbReference>
<dbReference type="RefSeq" id="WP_067939080.1">
    <property type="nucleotide sequence ID" value="NZ_CP014228.1"/>
</dbReference>
<evidence type="ECO:0000256" key="1">
    <source>
        <dbReference type="SAM" id="MobiDB-lite"/>
    </source>
</evidence>
<accession>A0A0X8JD47</accession>
<dbReference type="EMBL" id="CP014228">
    <property type="protein sequence ID" value="AMD86384.1"/>
    <property type="molecule type" value="Genomic_DNA"/>
</dbReference>
<dbReference type="OrthoDB" id="9812729at2"/>
<feature type="region of interest" description="Disordered" evidence="1">
    <location>
        <begin position="1"/>
        <end position="32"/>
    </location>
</feature>
<proteinExistence type="predicted"/>
<sequence>MSERLEPGPGGGARARSAVPGTSVPGTVERAEPAGEWRPTVLHLTAVGVGVLTALAAVLLHRPDLVVLAAPMLLVAARGALARPSGRPATAVLGASGDLLEAQAVRVRAVTTGTEGAETVGHELGAGPGLRLAPEGVLDLAVPDGPVGSVTTAFTVQPRSWGPTELATGELHLRSAWGAWDARWKRRNPVRLTAAPAPGAFDADAPVPHPSTLLGVHGGRRRGDGVEFDAIREFRPGDRPRHVHWPTSARTGRLHVRTTLAENDAEVLLLVDAYGDLPGADGGSLDRTVHAAASVAAWCARTGDRVALRVLGADVAPVPARAGRRQLTRVLGTLARTVPDSDRSGEGQRMRLDLAPGTLVVVLSPLTERRLVDAAVERASAGLDVLVIDTAPTEPAGEDSVALAAWGLVRLERERTADALRRRGVAVAAWRGPGTLDATLEALSARRSRR</sequence>